<dbReference type="SUPFAM" id="SSF57196">
    <property type="entry name" value="EGF/Laminin"/>
    <property type="match status" value="1"/>
</dbReference>
<feature type="signal peptide" evidence="2">
    <location>
        <begin position="1"/>
        <end position="22"/>
    </location>
</feature>
<keyword evidence="6" id="KW-1185">Reference proteome</keyword>
<dbReference type="PANTHER" id="PTHR31378:SF9">
    <property type="entry name" value="EGF-LIKE DOMAIN-CONTAINING PROTEIN"/>
    <property type="match status" value="1"/>
</dbReference>
<dbReference type="FunCoup" id="A0A151ZI05">
    <property type="interactions" value="735"/>
</dbReference>
<protein>
    <recommendedName>
        <fullName evidence="3 4">EGF-like domain-containing protein</fullName>
    </recommendedName>
</protein>
<keyword evidence="1" id="KW-0472">Membrane</keyword>
<dbReference type="Gene3D" id="2.10.25.10">
    <property type="entry name" value="Laminin"/>
    <property type="match status" value="2"/>
</dbReference>
<dbReference type="InterPro" id="IPR054484">
    <property type="entry name" value="ComC_SSD"/>
</dbReference>
<dbReference type="Pfam" id="PF23106">
    <property type="entry name" value="EGF_Teneurin"/>
    <property type="match status" value="1"/>
</dbReference>
<gene>
    <name evidence="5" type="ORF">DLAC_06253</name>
</gene>
<evidence type="ECO:0000256" key="1">
    <source>
        <dbReference type="SAM" id="Phobius"/>
    </source>
</evidence>
<keyword evidence="1" id="KW-0812">Transmembrane</keyword>
<dbReference type="OrthoDB" id="19767at2759"/>
<accession>A0A151ZI05</accession>
<dbReference type="EMBL" id="LODT01000028">
    <property type="protein sequence ID" value="KYQ93547.1"/>
    <property type="molecule type" value="Genomic_DNA"/>
</dbReference>
<dbReference type="PROSITE" id="PS01186">
    <property type="entry name" value="EGF_2"/>
    <property type="match status" value="2"/>
</dbReference>
<keyword evidence="1" id="KW-1133">Transmembrane helix</keyword>
<evidence type="ECO:0000259" key="4">
    <source>
        <dbReference type="PROSITE" id="PS01186"/>
    </source>
</evidence>
<dbReference type="InterPro" id="IPR000742">
    <property type="entry name" value="EGF"/>
</dbReference>
<reference evidence="5 6" key="1">
    <citation type="submission" date="2015-12" db="EMBL/GenBank/DDBJ databases">
        <title>Dictyostelia acquired genes for synthesis and detection of signals that induce cell-type specialization by lateral gene transfer from prokaryotes.</title>
        <authorList>
            <person name="Gloeckner G."/>
            <person name="Schaap P."/>
        </authorList>
    </citation>
    <scope>NUCLEOTIDE SEQUENCE [LARGE SCALE GENOMIC DNA]</scope>
    <source>
        <strain evidence="5 6">TK</strain>
    </source>
</reference>
<feature type="chain" id="PRO_5007593332" description="EGF-like domain-containing protein" evidence="2">
    <location>
        <begin position="23"/>
        <end position="1520"/>
    </location>
</feature>
<name>A0A151ZI05_TIELA</name>
<evidence type="ECO:0000313" key="6">
    <source>
        <dbReference type="Proteomes" id="UP000076078"/>
    </source>
</evidence>
<feature type="domain" description="EGF-like" evidence="3 4">
    <location>
        <begin position="1195"/>
        <end position="1206"/>
    </location>
</feature>
<sequence length="1520" mass="171873">MINNSNNLSVLLFVFLILFIAAFDCQTFDSIDITPNAASGDFIITPYLKSQIFEITVKFKETTYNGTFKFSLTSGANDLEIFNQSPISITNGVSNPIQFNSGIFFSATDRIYNAPYSILLRTDTDMVIKLLPFNISSPYYSGSQNTPAQVSVIETSIDNISSSGTTSSGNSVTLCKIDQILEVSNPNLYNFYYNFYEGNNYALTTVGKSQNGNIQLLVQQYLYYPTFQYQYSINDYVNSTFQFSQNIACNQFPNFNIQGEAISIEGSADIQLFLKTNNRLAVLQIAGEEYLNPERILPDNDPTTFEYLIKRVRTTGNSILVNAAGQTLNIAIPPPITTPPTTFTVCCISTNSQFSPNDNTLLYQLNYDVFRFSVTFQGNPSDFSFLQVYQIYDGGIASDPIYLNSLTAQTQYFTIRPRYRAQEVTIRGTYKNGDTYVFPTPTSLSWEYNQPHSNVVGMAGALPNFSSYNTAEISYSLDGLSGFYYPDMKFTYQYYMSGNLTTFPIAIKTVGGDWPFDCTGWRQSMICDVGYSFLPDIPFGTEFISQNPKMTQPQIYTTTANQQELVYDVISPIMLVNFKFGIKRLPNLNVSLDFMEIQIQDDIGVDYERCQFNYGPIVFLINQQTRFYGGYKGASAHLYDITNFNRYFCTSRMTMKCEDIRGNTLQWDSNDFVERPLVKPYLVKVLNGHCKDTLPLEFDNIQLISYNYIYSLGNSSHITIDIYTSFIGIIQSQLSKYSILLKYGNSEISLEPDLSTLNKLQNTFTQSISIEPPERTEIYNITMDIVFTDANYTNSLHLNNDELRYISTQLPAQSNKFEATFKLQDQLFSGFNFGFAVGDVDPNVTLVANPYQNISMVKIAYVSQIGPLKTQYYYLYNLTQSSTYVLTRSATEVGWNAWVDEFCDYRGNCQRMTQMQTRNGVSAGTSAIYTAWNQVVKTLTIDPPTLRSNSANRLVKVTFYCKPNLDVYNGNLPYWEKDTNIDFIFYLVEKQSLNRLGYTMKTIANFTYYTEFELPLNWGERGIHKIGVHNIFSSRYGRFWKYNYGIETFNIVQASMEPAIWTTLIDMSNPIALYLTGSNLGSLNSPQYKPYIISDRVYQDLGEYQYINSTYGYATLPNNLKFVSGMNLTLGSPNADPIRLFILSCMYPECSGKGTCKSGNCLCQPGWSGVDCSISLNYQCLDNCTNHGLCINYVCSCFEGFIGPNCSISILENTTPLNITALSDEPTSSITPSIGGKDLTDESLETSFGVLLKQVQELDFYDNLIKEFNLTQLWRLVSSNDTTKLYHLTLTPGSLMSVLIETTKDQSKTFTFANESITLPPNSLKYYIKLENYEFFSSVNHLTFVWETNYIAPNPCDTIEQNQTLGGSTVDDIHYVVIPANQLQLYGRFSNFIIIDTRILQSSNKAVQSDKDKKLLNIKVNIPFFRNSVEMDPDFSVLLDYNSPEPSGNEFDDECNIIGGLPKFAIPVIVVGGVVVLVTALTVTFVLLFKYSLAFKTTVLSWKLKFFVSKASYGTKLTKL</sequence>
<evidence type="ECO:0000259" key="3">
    <source>
        <dbReference type="PROSITE" id="PS00022"/>
    </source>
</evidence>
<evidence type="ECO:0000256" key="2">
    <source>
        <dbReference type="SAM" id="SignalP"/>
    </source>
</evidence>
<evidence type="ECO:0000313" key="5">
    <source>
        <dbReference type="EMBL" id="KYQ93547.1"/>
    </source>
</evidence>
<dbReference type="InParanoid" id="A0A151ZI05"/>
<keyword evidence="2" id="KW-0732">Signal</keyword>
<dbReference type="PROSITE" id="PS00022">
    <property type="entry name" value="EGF_1"/>
    <property type="match status" value="2"/>
</dbReference>
<dbReference type="Pfam" id="PF22933">
    <property type="entry name" value="ComC_SSD"/>
    <property type="match status" value="1"/>
</dbReference>
<organism evidence="5 6">
    <name type="scientific">Tieghemostelium lacteum</name>
    <name type="common">Slime mold</name>
    <name type="synonym">Dictyostelium lacteum</name>
    <dbReference type="NCBI Taxonomy" id="361077"/>
    <lineage>
        <taxon>Eukaryota</taxon>
        <taxon>Amoebozoa</taxon>
        <taxon>Evosea</taxon>
        <taxon>Eumycetozoa</taxon>
        <taxon>Dictyostelia</taxon>
        <taxon>Dictyosteliales</taxon>
        <taxon>Raperosteliaceae</taxon>
        <taxon>Tieghemostelium</taxon>
    </lineage>
</organism>
<comment type="caution">
    <text evidence="5">The sequence shown here is derived from an EMBL/GenBank/DDBJ whole genome shotgun (WGS) entry which is preliminary data.</text>
</comment>
<proteinExistence type="predicted"/>
<dbReference type="PANTHER" id="PTHR31378">
    <property type="entry name" value="EGF-LIKE DOMAIN-CONTAINING PROTEIN-RELATED-RELATED"/>
    <property type="match status" value="1"/>
</dbReference>
<dbReference type="Proteomes" id="UP000076078">
    <property type="component" value="Unassembled WGS sequence"/>
</dbReference>
<feature type="transmembrane region" description="Helical" evidence="1">
    <location>
        <begin position="1464"/>
        <end position="1489"/>
    </location>
</feature>
<feature type="domain" description="EGF-like" evidence="3 4">
    <location>
        <begin position="1161"/>
        <end position="1172"/>
    </location>
</feature>
<dbReference type="SMART" id="SM00181">
    <property type="entry name" value="EGF"/>
    <property type="match status" value="2"/>
</dbReference>